<sequence length="266" mass="28478">MTGNLSLERGLSVLQLLRVSDEPLGVRELARRLDLSAPAVQRILNTLAQVAYVEQDPPSRRYRLGPSLLSLAQNMLREDRLVRASQGELELLAEAACLNAFLGIRRGDQGIYLLAVQSKSPVVIRSSPGETFSLHSTAMGKALLLNLTPEQIVEILGSGPFKQHTHRTATDVGKLHGHIRAARAAGYTTSLDENFVGLIAVGAPVLDASARIIGAISVAYPKAVGPQIEIAEVGEMIIAAAARISTSLGYREKTDPFGKDPSDVAE</sequence>
<protein>
    <submittedName>
        <fullName evidence="6">IclR family transcriptional regulator</fullName>
    </submittedName>
</protein>
<dbReference type="InterPro" id="IPR036388">
    <property type="entry name" value="WH-like_DNA-bd_sf"/>
</dbReference>
<dbReference type="InterPro" id="IPR029016">
    <property type="entry name" value="GAF-like_dom_sf"/>
</dbReference>
<accession>A0ABQ6CEG7</accession>
<keyword evidence="3" id="KW-0804">Transcription</keyword>
<evidence type="ECO:0000313" key="7">
    <source>
        <dbReference type="Proteomes" id="UP001156882"/>
    </source>
</evidence>
<dbReference type="Proteomes" id="UP001156882">
    <property type="component" value="Unassembled WGS sequence"/>
</dbReference>
<feature type="domain" description="IclR-ED" evidence="5">
    <location>
        <begin position="67"/>
        <end position="250"/>
    </location>
</feature>
<dbReference type="Pfam" id="PF09339">
    <property type="entry name" value="HTH_IclR"/>
    <property type="match status" value="1"/>
</dbReference>
<organism evidence="6 7">
    <name type="scientific">Labrys miyagiensis</name>
    <dbReference type="NCBI Taxonomy" id="346912"/>
    <lineage>
        <taxon>Bacteria</taxon>
        <taxon>Pseudomonadati</taxon>
        <taxon>Pseudomonadota</taxon>
        <taxon>Alphaproteobacteria</taxon>
        <taxon>Hyphomicrobiales</taxon>
        <taxon>Xanthobacteraceae</taxon>
        <taxon>Labrys</taxon>
    </lineage>
</organism>
<evidence type="ECO:0000259" key="4">
    <source>
        <dbReference type="PROSITE" id="PS51077"/>
    </source>
</evidence>
<dbReference type="SUPFAM" id="SSF55781">
    <property type="entry name" value="GAF domain-like"/>
    <property type="match status" value="1"/>
</dbReference>
<dbReference type="PANTHER" id="PTHR30136">
    <property type="entry name" value="HELIX-TURN-HELIX TRANSCRIPTIONAL REGULATOR, ICLR FAMILY"/>
    <property type="match status" value="1"/>
</dbReference>
<dbReference type="PROSITE" id="PS51078">
    <property type="entry name" value="ICLR_ED"/>
    <property type="match status" value="1"/>
</dbReference>
<dbReference type="InterPro" id="IPR014757">
    <property type="entry name" value="Tscrpt_reg_IclR_C"/>
</dbReference>
<dbReference type="Pfam" id="PF01614">
    <property type="entry name" value="IclR_C"/>
    <property type="match status" value="1"/>
</dbReference>
<reference evidence="7" key="1">
    <citation type="journal article" date="2019" name="Int. J. Syst. Evol. Microbiol.">
        <title>The Global Catalogue of Microorganisms (GCM) 10K type strain sequencing project: providing services to taxonomists for standard genome sequencing and annotation.</title>
        <authorList>
            <consortium name="The Broad Institute Genomics Platform"/>
            <consortium name="The Broad Institute Genome Sequencing Center for Infectious Disease"/>
            <person name="Wu L."/>
            <person name="Ma J."/>
        </authorList>
    </citation>
    <scope>NUCLEOTIDE SEQUENCE [LARGE SCALE GENOMIC DNA]</scope>
    <source>
        <strain evidence="7">NBRC 101365</strain>
    </source>
</reference>
<feature type="domain" description="HTH iclR-type" evidence="4">
    <location>
        <begin position="4"/>
        <end position="66"/>
    </location>
</feature>
<dbReference type="EMBL" id="BSPC01000008">
    <property type="protein sequence ID" value="GLS18052.1"/>
    <property type="molecule type" value="Genomic_DNA"/>
</dbReference>
<evidence type="ECO:0000259" key="5">
    <source>
        <dbReference type="PROSITE" id="PS51078"/>
    </source>
</evidence>
<evidence type="ECO:0000256" key="1">
    <source>
        <dbReference type="ARBA" id="ARBA00023015"/>
    </source>
</evidence>
<dbReference type="InterPro" id="IPR005471">
    <property type="entry name" value="Tscrpt_reg_IclR_N"/>
</dbReference>
<evidence type="ECO:0000313" key="6">
    <source>
        <dbReference type="EMBL" id="GLS18052.1"/>
    </source>
</evidence>
<dbReference type="SUPFAM" id="SSF46785">
    <property type="entry name" value="Winged helix' DNA-binding domain"/>
    <property type="match status" value="1"/>
</dbReference>
<gene>
    <name evidence="6" type="ORF">GCM10007874_10680</name>
</gene>
<dbReference type="Gene3D" id="1.10.10.10">
    <property type="entry name" value="Winged helix-like DNA-binding domain superfamily/Winged helix DNA-binding domain"/>
    <property type="match status" value="1"/>
</dbReference>
<evidence type="ECO:0000256" key="2">
    <source>
        <dbReference type="ARBA" id="ARBA00023125"/>
    </source>
</evidence>
<dbReference type="Gene3D" id="3.30.450.40">
    <property type="match status" value="1"/>
</dbReference>
<dbReference type="SMART" id="SM00346">
    <property type="entry name" value="HTH_ICLR"/>
    <property type="match status" value="1"/>
</dbReference>
<name>A0ABQ6CEG7_9HYPH</name>
<dbReference type="InterPro" id="IPR036390">
    <property type="entry name" value="WH_DNA-bd_sf"/>
</dbReference>
<dbReference type="InterPro" id="IPR050707">
    <property type="entry name" value="HTH_MetabolicPath_Reg"/>
</dbReference>
<keyword evidence="7" id="KW-1185">Reference proteome</keyword>
<keyword evidence="2" id="KW-0238">DNA-binding</keyword>
<comment type="caution">
    <text evidence="6">The sequence shown here is derived from an EMBL/GenBank/DDBJ whole genome shotgun (WGS) entry which is preliminary data.</text>
</comment>
<dbReference type="PROSITE" id="PS51077">
    <property type="entry name" value="HTH_ICLR"/>
    <property type="match status" value="1"/>
</dbReference>
<dbReference type="CDD" id="cd00090">
    <property type="entry name" value="HTH_ARSR"/>
    <property type="match status" value="1"/>
</dbReference>
<dbReference type="RefSeq" id="WP_284310884.1">
    <property type="nucleotide sequence ID" value="NZ_BSPC01000008.1"/>
</dbReference>
<dbReference type="InterPro" id="IPR011991">
    <property type="entry name" value="ArsR-like_HTH"/>
</dbReference>
<keyword evidence="1" id="KW-0805">Transcription regulation</keyword>
<proteinExistence type="predicted"/>
<dbReference type="PANTHER" id="PTHR30136:SF24">
    <property type="entry name" value="HTH-TYPE TRANSCRIPTIONAL REPRESSOR ALLR"/>
    <property type="match status" value="1"/>
</dbReference>
<evidence type="ECO:0000256" key="3">
    <source>
        <dbReference type="ARBA" id="ARBA00023163"/>
    </source>
</evidence>